<dbReference type="InterPro" id="IPR019811">
    <property type="entry name" value="HDH_CS"/>
</dbReference>
<dbReference type="AlphaFoldDB" id="A0A177E7G2"/>
<dbReference type="GO" id="GO:0009086">
    <property type="term" value="P:methionine biosynthetic process"/>
    <property type="evidence" value="ECO:0007669"/>
    <property type="project" value="UniProtKB-KW"/>
</dbReference>
<comment type="similarity">
    <text evidence="4 17">Belongs to the homoserine dehydrogenase family.</text>
</comment>
<keyword evidence="12" id="KW-0520">NAD</keyword>
<feature type="domain" description="ACT" evidence="18">
    <location>
        <begin position="354"/>
        <end position="429"/>
    </location>
</feature>
<evidence type="ECO:0000256" key="15">
    <source>
        <dbReference type="PIRSR" id="PIRSR000098-2"/>
    </source>
</evidence>
<evidence type="ECO:0000256" key="12">
    <source>
        <dbReference type="ARBA" id="ARBA00023027"/>
    </source>
</evidence>
<comment type="cofactor">
    <cofactor evidence="1">
        <name>a metal cation</name>
        <dbReference type="ChEBI" id="CHEBI:25213"/>
    </cofactor>
</comment>
<keyword evidence="10 15" id="KW-0521">NADP</keyword>
<feature type="binding site" evidence="15">
    <location>
        <position position="189"/>
    </location>
    <ligand>
        <name>L-homoserine</name>
        <dbReference type="ChEBI" id="CHEBI:57476"/>
    </ligand>
</feature>
<name>A0A177E7G2_9BACT</name>
<keyword evidence="7 16" id="KW-0028">Amino-acid biosynthesis</keyword>
<dbReference type="SUPFAM" id="SSF55347">
    <property type="entry name" value="Glyceraldehyde-3-phosphate dehydrogenase-like, C-terminal domain"/>
    <property type="match status" value="1"/>
</dbReference>
<dbReference type="InterPro" id="IPR016204">
    <property type="entry name" value="HDH"/>
</dbReference>
<dbReference type="UniPathway" id="UPA00051">
    <property type="reaction ID" value="UER00465"/>
</dbReference>
<organism evidence="19 20">
    <name type="scientific">Thermodesulfatator autotrophicus</name>
    <dbReference type="NCBI Taxonomy" id="1795632"/>
    <lineage>
        <taxon>Bacteria</taxon>
        <taxon>Pseudomonadati</taxon>
        <taxon>Thermodesulfobacteriota</taxon>
        <taxon>Thermodesulfobacteria</taxon>
        <taxon>Thermodesulfobacteriales</taxon>
        <taxon>Thermodesulfatatoraceae</taxon>
        <taxon>Thermodesulfatator</taxon>
    </lineage>
</organism>
<evidence type="ECO:0000256" key="3">
    <source>
        <dbReference type="ARBA" id="ARBA00005062"/>
    </source>
</evidence>
<feature type="active site" description="Proton donor" evidence="14">
    <location>
        <position position="204"/>
    </location>
</feature>
<dbReference type="OrthoDB" id="9808167at2"/>
<comment type="pathway">
    <text evidence="3 16">Amino-acid biosynthesis; L-methionine biosynthesis via de novo pathway; L-homoserine from L-aspartate: step 3/3.</text>
</comment>
<evidence type="ECO:0000256" key="16">
    <source>
        <dbReference type="RuleBase" id="RU000579"/>
    </source>
</evidence>
<dbReference type="InterPro" id="IPR005106">
    <property type="entry name" value="Asp/hSer_DH_NAD-bd"/>
</dbReference>
<evidence type="ECO:0000313" key="20">
    <source>
        <dbReference type="Proteomes" id="UP000076964"/>
    </source>
</evidence>
<dbReference type="Pfam" id="PF01842">
    <property type="entry name" value="ACT"/>
    <property type="match status" value="1"/>
</dbReference>
<reference evidence="19 20" key="1">
    <citation type="submission" date="2016-02" db="EMBL/GenBank/DDBJ databases">
        <title>Draft genome sequence of Thermodesulfatator sp. S606.</title>
        <authorList>
            <person name="Lai Q."/>
            <person name="Cao J."/>
            <person name="Dupont S."/>
            <person name="Shao Z."/>
            <person name="Jebbar M."/>
            <person name="Alain K."/>
        </authorList>
    </citation>
    <scope>NUCLEOTIDE SEQUENCE [LARGE SCALE GENOMIC DNA]</scope>
    <source>
        <strain evidence="19 20">S606</strain>
    </source>
</reference>
<evidence type="ECO:0000256" key="5">
    <source>
        <dbReference type="ARBA" id="ARBA00013213"/>
    </source>
</evidence>
<feature type="binding site" evidence="15">
    <location>
        <position position="104"/>
    </location>
    <ligand>
        <name>NADPH</name>
        <dbReference type="ChEBI" id="CHEBI:57783"/>
    </ligand>
</feature>
<dbReference type="RefSeq" id="WP_068542881.1">
    <property type="nucleotide sequence ID" value="NZ_LSFI01000038.1"/>
</dbReference>
<dbReference type="GO" id="GO:0046872">
    <property type="term" value="F:metal ion binding"/>
    <property type="evidence" value="ECO:0007669"/>
    <property type="project" value="UniProtKB-KW"/>
</dbReference>
<keyword evidence="8 16" id="KW-0791">Threonine biosynthesis</keyword>
<dbReference type="GO" id="GO:0004412">
    <property type="term" value="F:homoserine dehydrogenase activity"/>
    <property type="evidence" value="ECO:0007669"/>
    <property type="project" value="UniProtKB-EC"/>
</dbReference>
<dbReference type="GO" id="GO:0009088">
    <property type="term" value="P:threonine biosynthetic process"/>
    <property type="evidence" value="ECO:0007669"/>
    <property type="project" value="UniProtKB-UniPathway"/>
</dbReference>
<dbReference type="InterPro" id="IPR002912">
    <property type="entry name" value="ACT_dom"/>
</dbReference>
<dbReference type="FunFam" id="3.30.360.10:FF:000005">
    <property type="entry name" value="Homoserine dehydrogenase"/>
    <property type="match status" value="1"/>
</dbReference>
<evidence type="ECO:0000256" key="2">
    <source>
        <dbReference type="ARBA" id="ARBA00005056"/>
    </source>
</evidence>
<dbReference type="InterPro" id="IPR001342">
    <property type="entry name" value="HDH_cat"/>
</dbReference>
<dbReference type="Proteomes" id="UP000076964">
    <property type="component" value="Unassembled WGS sequence"/>
</dbReference>
<evidence type="ECO:0000256" key="4">
    <source>
        <dbReference type="ARBA" id="ARBA00006753"/>
    </source>
</evidence>
<protein>
    <recommendedName>
        <fullName evidence="6 16">Homoserine dehydrogenase</fullName>
        <ecNumber evidence="5 16">1.1.1.3</ecNumber>
    </recommendedName>
</protein>
<evidence type="ECO:0000256" key="17">
    <source>
        <dbReference type="RuleBase" id="RU004171"/>
    </source>
</evidence>
<evidence type="ECO:0000256" key="1">
    <source>
        <dbReference type="ARBA" id="ARBA00001920"/>
    </source>
</evidence>
<dbReference type="PANTHER" id="PTHR43331">
    <property type="entry name" value="HOMOSERINE DEHYDROGENASE"/>
    <property type="match status" value="1"/>
</dbReference>
<evidence type="ECO:0000259" key="18">
    <source>
        <dbReference type="PROSITE" id="PS51671"/>
    </source>
</evidence>
<comment type="pathway">
    <text evidence="2 16">Amino-acid biosynthesis; L-threonine biosynthesis; L-threonine from L-aspartate: step 3/5.</text>
</comment>
<sequence>MTIAIGIIGLGTVGSGTVKIIFENQSLIKKRLGCPLLIKKIAVRDPSLPRLVQVPDTLLTTEVESLFRDPEIKIVVELIGGLEPARTFILEAIKAGKHVVTANKAVLAEHGQEIFKAARDAGVDVAFEAAVGGGIPIIKTLKESLAGNRILSLTGIINGTCNYILTRMTEENITFEEALLQAQKEGYAEADPSLDIDGLDAAHKLAILTTLAYGTEVSLNDIYVEGIRDIEPTDIAFAREFGFVTKLLAMCRETETGLEVRVLPTLIPEKHVLASVRMAYNAFYIRGDAVGDVLLYGLGAGQLPTGSAVVSDIIDIARNILTGGSGRVPPLSYQLSNLVRLPIKPMEEITCRYYFRFSVLDRPGVLSKIAGILGENNISIASVIQKGREEGGPVPIVMLTHEAKEASVRQALKEIDQLDVVTAPTKLLRIEKP</sequence>
<dbReference type="CDD" id="cd04881">
    <property type="entry name" value="ACT_HSDH-Hom"/>
    <property type="match status" value="1"/>
</dbReference>
<evidence type="ECO:0000256" key="8">
    <source>
        <dbReference type="ARBA" id="ARBA00022697"/>
    </source>
</evidence>
<dbReference type="FunFam" id="3.40.50.720:FF:000062">
    <property type="entry name" value="Homoserine dehydrogenase"/>
    <property type="match status" value="1"/>
</dbReference>
<dbReference type="PROSITE" id="PS01042">
    <property type="entry name" value="HOMOSER_DHGENASE"/>
    <property type="match status" value="1"/>
</dbReference>
<evidence type="ECO:0000256" key="10">
    <source>
        <dbReference type="ARBA" id="ARBA00022857"/>
    </source>
</evidence>
<dbReference type="SUPFAM" id="SSF51735">
    <property type="entry name" value="NAD(P)-binding Rossmann-fold domains"/>
    <property type="match status" value="1"/>
</dbReference>
<dbReference type="Pfam" id="PF03447">
    <property type="entry name" value="NAD_binding_3"/>
    <property type="match status" value="1"/>
</dbReference>
<evidence type="ECO:0000313" key="19">
    <source>
        <dbReference type="EMBL" id="OAG27172.1"/>
    </source>
</evidence>
<dbReference type="InterPro" id="IPR036291">
    <property type="entry name" value="NAD(P)-bd_dom_sf"/>
</dbReference>
<evidence type="ECO:0000256" key="7">
    <source>
        <dbReference type="ARBA" id="ARBA00022605"/>
    </source>
</evidence>
<dbReference type="UniPathway" id="UPA00050">
    <property type="reaction ID" value="UER00063"/>
</dbReference>
<keyword evidence="9" id="KW-0479">Metal-binding</keyword>
<comment type="caution">
    <text evidence="19">The sequence shown here is derived from an EMBL/GenBank/DDBJ whole genome shotgun (WGS) entry which is preliminary data.</text>
</comment>
<evidence type="ECO:0000256" key="6">
    <source>
        <dbReference type="ARBA" id="ARBA00013376"/>
    </source>
</evidence>
<gene>
    <name evidence="19" type="ORF">TH606_08440</name>
</gene>
<dbReference type="Gene3D" id="3.40.50.720">
    <property type="entry name" value="NAD(P)-binding Rossmann-like Domain"/>
    <property type="match status" value="1"/>
</dbReference>
<dbReference type="GO" id="GO:0050661">
    <property type="term" value="F:NADP binding"/>
    <property type="evidence" value="ECO:0007669"/>
    <property type="project" value="InterPro"/>
</dbReference>
<dbReference type="FunFam" id="3.30.70.260:FF:000030">
    <property type="entry name" value="Homoserine dehydrogenase"/>
    <property type="match status" value="1"/>
</dbReference>
<dbReference type="EC" id="1.1.1.3" evidence="5 16"/>
<dbReference type="Gene3D" id="3.30.360.10">
    <property type="entry name" value="Dihydrodipicolinate Reductase, domain 2"/>
    <property type="match status" value="1"/>
</dbReference>
<dbReference type="InterPro" id="IPR045865">
    <property type="entry name" value="ACT-like_dom_sf"/>
</dbReference>
<comment type="catalytic activity">
    <reaction evidence="16">
        <text>L-homoserine + NADP(+) = L-aspartate 4-semialdehyde + NADPH + H(+)</text>
        <dbReference type="Rhea" id="RHEA:15761"/>
        <dbReference type="ChEBI" id="CHEBI:15378"/>
        <dbReference type="ChEBI" id="CHEBI:57476"/>
        <dbReference type="ChEBI" id="CHEBI:57783"/>
        <dbReference type="ChEBI" id="CHEBI:58349"/>
        <dbReference type="ChEBI" id="CHEBI:537519"/>
        <dbReference type="EC" id="1.1.1.3"/>
    </reaction>
</comment>
<dbReference type="NCBIfam" id="NF004976">
    <property type="entry name" value="PRK06349.1"/>
    <property type="match status" value="1"/>
</dbReference>
<evidence type="ECO:0000256" key="9">
    <source>
        <dbReference type="ARBA" id="ARBA00022723"/>
    </source>
</evidence>
<dbReference type="Gene3D" id="3.30.70.260">
    <property type="match status" value="1"/>
</dbReference>
<dbReference type="Pfam" id="PF00742">
    <property type="entry name" value="Homoserine_dh"/>
    <property type="match status" value="1"/>
</dbReference>
<dbReference type="EMBL" id="LSFI01000038">
    <property type="protein sequence ID" value="OAG27172.1"/>
    <property type="molecule type" value="Genomic_DNA"/>
</dbReference>
<dbReference type="PROSITE" id="PS51671">
    <property type="entry name" value="ACT"/>
    <property type="match status" value="1"/>
</dbReference>
<dbReference type="PIRSF" id="PIRSF000098">
    <property type="entry name" value="Homoser_dehydrog"/>
    <property type="match status" value="1"/>
</dbReference>
<keyword evidence="11 16" id="KW-0560">Oxidoreductase</keyword>
<evidence type="ECO:0000256" key="13">
    <source>
        <dbReference type="ARBA" id="ARBA00023167"/>
    </source>
</evidence>
<evidence type="ECO:0000256" key="11">
    <source>
        <dbReference type="ARBA" id="ARBA00023002"/>
    </source>
</evidence>
<proteinExistence type="inferred from homology"/>
<evidence type="ECO:0000256" key="14">
    <source>
        <dbReference type="PIRSR" id="PIRSR000098-1"/>
    </source>
</evidence>
<keyword evidence="20" id="KW-1185">Reference proteome</keyword>
<dbReference type="PANTHER" id="PTHR43331:SF1">
    <property type="entry name" value="HOMOSERINE DEHYDROGENASE"/>
    <property type="match status" value="1"/>
</dbReference>
<feature type="binding site" evidence="15">
    <location>
        <begin position="8"/>
        <end position="15"/>
    </location>
    <ligand>
        <name>NADP(+)</name>
        <dbReference type="ChEBI" id="CHEBI:58349"/>
    </ligand>
</feature>
<dbReference type="SUPFAM" id="SSF55021">
    <property type="entry name" value="ACT-like"/>
    <property type="match status" value="1"/>
</dbReference>
<keyword evidence="13 16" id="KW-0486">Methionine biosynthesis</keyword>
<dbReference type="STRING" id="1795632.TH606_08440"/>
<accession>A0A177E7G2</accession>